<accession>A0ABW1QWQ7</accession>
<dbReference type="Pfam" id="PF05437">
    <property type="entry name" value="AzlD"/>
    <property type="match status" value="1"/>
</dbReference>
<dbReference type="InterPro" id="IPR008407">
    <property type="entry name" value="Brnchd-chn_aa_trnsp_AzlD"/>
</dbReference>
<dbReference type="RefSeq" id="WP_128221207.1">
    <property type="nucleotide sequence ID" value="NZ_CP034929.1"/>
</dbReference>
<organism evidence="2 3">
    <name type="scientific">Nocardioides yefusunii</name>
    <dbReference type="NCBI Taxonomy" id="2500546"/>
    <lineage>
        <taxon>Bacteria</taxon>
        <taxon>Bacillati</taxon>
        <taxon>Actinomycetota</taxon>
        <taxon>Actinomycetes</taxon>
        <taxon>Propionibacteriales</taxon>
        <taxon>Nocardioidaceae</taxon>
        <taxon>Nocardioides</taxon>
    </lineage>
</organism>
<sequence length="104" mass="10689">MNDSTTLWVALGIACVGAYLLKWAGMSLPQQVLDRPTARRAAALIPVALLAALVAVQVVASGTRLVLDARLAGLAFAVAALLLRAPFLVVVFGAAVVAALLRLA</sequence>
<keyword evidence="1" id="KW-0812">Transmembrane</keyword>
<name>A0ABW1QWQ7_9ACTN</name>
<evidence type="ECO:0000313" key="2">
    <source>
        <dbReference type="EMBL" id="MFC6153372.1"/>
    </source>
</evidence>
<keyword evidence="1" id="KW-0472">Membrane</keyword>
<keyword evidence="1" id="KW-1133">Transmembrane helix</keyword>
<evidence type="ECO:0000313" key="3">
    <source>
        <dbReference type="Proteomes" id="UP001596098"/>
    </source>
</evidence>
<comment type="caution">
    <text evidence="2">The sequence shown here is derived from an EMBL/GenBank/DDBJ whole genome shotgun (WGS) entry which is preliminary data.</text>
</comment>
<feature type="transmembrane region" description="Helical" evidence="1">
    <location>
        <begin position="6"/>
        <end position="29"/>
    </location>
</feature>
<gene>
    <name evidence="2" type="ORF">ACFPWU_06790</name>
</gene>
<proteinExistence type="predicted"/>
<dbReference type="EMBL" id="JBHSQI010000003">
    <property type="protein sequence ID" value="MFC6153372.1"/>
    <property type="molecule type" value="Genomic_DNA"/>
</dbReference>
<keyword evidence="3" id="KW-1185">Reference proteome</keyword>
<protein>
    <submittedName>
        <fullName evidence="2">AzlD domain-containing protein</fullName>
    </submittedName>
</protein>
<evidence type="ECO:0000256" key="1">
    <source>
        <dbReference type="SAM" id="Phobius"/>
    </source>
</evidence>
<reference evidence="3" key="1">
    <citation type="journal article" date="2019" name="Int. J. Syst. Evol. Microbiol.">
        <title>The Global Catalogue of Microorganisms (GCM) 10K type strain sequencing project: providing services to taxonomists for standard genome sequencing and annotation.</title>
        <authorList>
            <consortium name="The Broad Institute Genomics Platform"/>
            <consortium name="The Broad Institute Genome Sequencing Center for Infectious Disease"/>
            <person name="Wu L."/>
            <person name="Ma J."/>
        </authorList>
    </citation>
    <scope>NUCLEOTIDE SEQUENCE [LARGE SCALE GENOMIC DNA]</scope>
    <source>
        <strain evidence="3">DFY28</strain>
    </source>
</reference>
<dbReference type="Proteomes" id="UP001596098">
    <property type="component" value="Unassembled WGS sequence"/>
</dbReference>
<feature type="transmembrane region" description="Helical" evidence="1">
    <location>
        <begin position="41"/>
        <end position="60"/>
    </location>
</feature>
<feature type="transmembrane region" description="Helical" evidence="1">
    <location>
        <begin position="72"/>
        <end position="101"/>
    </location>
</feature>